<evidence type="ECO:0007829" key="14">
    <source>
        <dbReference type="PDB" id="6O7H"/>
    </source>
</evidence>
<dbReference type="EMDB" id="EMD-9256"/>
<protein>
    <recommendedName>
        <fullName evidence="3">CRISPR system Cms protein Csm2</fullName>
    </recommendedName>
    <alternativeName>
        <fullName evidence="6">CRISPR type III A-associated protein Csm2</fullName>
    </alternativeName>
</protein>
<dbReference type="PDB" id="6MUT">
    <property type="method" value="EM"/>
    <property type="resolution" value="3.10 A"/>
    <property type="chains" value="B=1-186"/>
</dbReference>
<dbReference type="GO" id="GO:0051607">
    <property type="term" value="P:defense response to virus"/>
    <property type="evidence" value="ECO:0007669"/>
    <property type="project" value="UniProtKB-KW"/>
</dbReference>
<dbReference type="Proteomes" id="UP000002727">
    <property type="component" value="Chromosome"/>
</dbReference>
<dbReference type="PDBsum" id="6MUS"/>
<keyword evidence="10 11" id="KW-0002">3D-structure</keyword>
<keyword evidence="4" id="KW-0694">RNA-binding</keyword>
<comment type="function">
    <text evidence="1">This subunit may be involved in monitoring complementarity of crRNA and target RNA.</text>
</comment>
<evidence type="ECO:0000256" key="3">
    <source>
        <dbReference type="ARBA" id="ARBA00016118"/>
    </source>
</evidence>
<dbReference type="EMDB" id="EMD-0640"/>
<evidence type="ECO:0000256" key="2">
    <source>
        <dbReference type="ARBA" id="ARBA00006896"/>
    </source>
</evidence>
<dbReference type="KEGG" id="ton:TON_0894"/>
<dbReference type="PDBsum" id="6O7E"/>
<dbReference type="EMDB" id="EMD-9708"/>
<dbReference type="InterPro" id="IPR010149">
    <property type="entry name" value="CRISPR-assoc_prot_Csm2_III-A"/>
</dbReference>
<dbReference type="PDB" id="6MUU">
    <property type="method" value="EM"/>
    <property type="resolution" value="3.00 A"/>
    <property type="chains" value="B=1-186"/>
</dbReference>
<dbReference type="EMDB" id="EMD-9254"/>
<dbReference type="EMDB" id="EMD-0641"/>
<dbReference type="PDBsum" id="6MUU"/>
<dbReference type="PDBsum" id="6O7H"/>
<accession>B6YWB9</accession>
<dbReference type="PDBsum" id="6MUT"/>
<dbReference type="PDBsum" id="6O7I"/>
<feature type="region of interest" description="Disordered" evidence="7">
    <location>
        <begin position="1"/>
        <end position="22"/>
    </location>
</feature>
<evidence type="ECO:0007829" key="11">
    <source>
        <dbReference type="PDB" id="6MUR"/>
    </source>
</evidence>
<evidence type="ECO:0000313" key="9">
    <source>
        <dbReference type="Proteomes" id="UP000002727"/>
    </source>
</evidence>
<evidence type="ECO:0007829" key="12">
    <source>
        <dbReference type="PDB" id="6MUS"/>
    </source>
</evidence>
<dbReference type="PDB" id="6O7E">
    <property type="method" value="EM"/>
    <property type="resolution" value="3.20 A"/>
    <property type="chains" value="B=1-186"/>
</dbReference>
<evidence type="ECO:0000256" key="5">
    <source>
        <dbReference type="ARBA" id="ARBA00023118"/>
    </source>
</evidence>
<dbReference type="RefSeq" id="WP_012571854.1">
    <property type="nucleotide sequence ID" value="NC_011529.1"/>
</dbReference>
<proteinExistence type="evidence at protein level"/>
<reference evidence="13 14" key="4">
    <citation type="journal article" date="2019" name="Mol. Cell">
        <title>Second Messenger cA&lt;sub&gt;4&lt;/sub&gt; Formation within the Composite Csm1 Palm Pocket of Type III-A CRISPR-Cas Csm Complex and Its Release Path.</title>
        <authorList>
            <person name="Jia N."/>
            <person name="Jones R."/>
            <person name="Sukenick G."/>
            <person name="Patel D.J."/>
        </authorList>
    </citation>
    <scope>STRUCTURE BY ELECTRON MICROSCOPY (2.90 ANGSTROMS) OF 2-186</scope>
</reference>
<comment type="similarity">
    <text evidence="2">Belongs to the CRISPR-associated Csm2 family.</text>
</comment>
<evidence type="ECO:0000256" key="1">
    <source>
        <dbReference type="ARBA" id="ARBA00003640"/>
    </source>
</evidence>
<dbReference type="EMDB" id="EMD-9253"/>
<dbReference type="PDB" id="6MUR">
    <property type="method" value="EM"/>
    <property type="resolution" value="3.10 A"/>
    <property type="chains" value="B=1-186"/>
</dbReference>
<dbReference type="PATRIC" id="fig|523850.10.peg.902"/>
<reference evidence="10" key="2">
    <citation type="journal article" date="2018" name="Cell Res.">
        <title>Cryo-EM structure of Type III-A CRISPR effector complex.</title>
        <authorList>
            <person name="Huo Y."/>
            <person name="Li T."/>
            <person name="Wang N."/>
            <person name="Dong Q."/>
            <person name="Wang X."/>
            <person name="Jiang T."/>
        </authorList>
    </citation>
    <scope>STRUCTURE BY ELECTRON MICROSCOPY (3.35 ANGSTROMS) OF 2-186</scope>
</reference>
<dbReference type="Pfam" id="PF03750">
    <property type="entry name" value="Csm2_III-A"/>
    <property type="match status" value="1"/>
</dbReference>
<dbReference type="EMBL" id="CP000855">
    <property type="protein sequence ID" value="ACJ16382.1"/>
    <property type="molecule type" value="Genomic_DNA"/>
</dbReference>
<dbReference type="EMDB" id="EMD-0642"/>
<dbReference type="PDB" id="6O7H">
    <property type="method" value="EM"/>
    <property type="resolution" value="2.90 A"/>
    <property type="chains" value="B=2-186"/>
</dbReference>
<name>B6YWB9_THEON</name>
<evidence type="ECO:0000256" key="4">
    <source>
        <dbReference type="ARBA" id="ARBA00022884"/>
    </source>
</evidence>
<dbReference type="NCBIfam" id="TIGR01870">
    <property type="entry name" value="cas_TM1810_Csm2"/>
    <property type="match status" value="1"/>
</dbReference>
<gene>
    <name evidence="8" type="ordered locus">TON_0894</name>
</gene>
<evidence type="ECO:0007829" key="13">
    <source>
        <dbReference type="PDB" id="6O7E"/>
    </source>
</evidence>
<evidence type="ECO:0000256" key="6">
    <source>
        <dbReference type="ARBA" id="ARBA00031723"/>
    </source>
</evidence>
<sequence>MAYHQKHGGYGRGGYGRQDRPQVDASRLFGESPDVVGIKKMLEGKGKQWEAIQPYFDNVVREAKNFLEWSPNKRLANAVTVAAYLTSQGLKTNQVRKILDMARTTELKVKRGEGDIKDDLVKMRYLLAYTVGKATGQSKYSLDAFHRILDPMLEVLMGSPKKENFEKFYDFLQAVVAYHKFFGGGD</sequence>
<dbReference type="PDB" id="6IQW">
    <property type="method" value="EM"/>
    <property type="resolution" value="3.35 A"/>
    <property type="chains" value="B=2-186"/>
</dbReference>
<dbReference type="EMDB" id="EMD-9255"/>
<dbReference type="GO" id="GO:0003723">
    <property type="term" value="F:RNA binding"/>
    <property type="evidence" value="ECO:0007669"/>
    <property type="project" value="UniProtKB-KW"/>
</dbReference>
<dbReference type="AlphaFoldDB" id="B6YWB9"/>
<dbReference type="PDBsum" id="6MUR"/>
<evidence type="ECO:0007829" key="10">
    <source>
        <dbReference type="PDB" id="6IQW"/>
    </source>
</evidence>
<dbReference type="PDB" id="6O7I">
    <property type="method" value="EM"/>
    <property type="resolution" value="3.20 A"/>
    <property type="chains" value="B/J=1-186"/>
</dbReference>
<reference evidence="8 9" key="1">
    <citation type="journal article" date="2008" name="J. Bacteriol.">
        <title>The complete genome sequence of Thermococcus onnurineus NA1 reveals a mixed heterotrophic and carboxydotrophic metabolism.</title>
        <authorList>
            <person name="Lee H.S."/>
            <person name="Kang S.G."/>
            <person name="Bae S.S."/>
            <person name="Lim J.K."/>
            <person name="Cho Y."/>
            <person name="Kim Y.J."/>
            <person name="Jeon J.H."/>
            <person name="Cha S.S."/>
            <person name="Kwon K.K."/>
            <person name="Kim H.T."/>
            <person name="Park C.J."/>
            <person name="Lee H.W."/>
            <person name="Kim S.I."/>
            <person name="Chun J."/>
            <person name="Colwell R.R."/>
            <person name="Kim S.J."/>
            <person name="Lee J.H."/>
        </authorList>
    </citation>
    <scope>NUCLEOTIDE SEQUENCE [LARGE SCALE GENOMIC DNA]</scope>
    <source>
        <strain evidence="8 9">NA1</strain>
    </source>
</reference>
<reference evidence="11 12" key="3">
    <citation type="journal article" date="2019" name="Mol. Cell">
        <title>Type III-A CRISPR-Cas Csm Complexes: Assembly, Periodic RNA Cleavage, DNase Activity Regulation, and Autoimmunity.</title>
        <authorList>
            <person name="Jia N."/>
            <person name="Mo C.Y."/>
            <person name="Wang C."/>
            <person name="Eng E.T."/>
            <person name="Marraffini L.A."/>
            <person name="Patel D.J."/>
        </authorList>
    </citation>
    <scope>STRUCTURE BY ELECTRON MICROSCOPY (3.00 ANGSTROMS)</scope>
</reference>
<evidence type="ECO:0000256" key="7">
    <source>
        <dbReference type="SAM" id="MobiDB-lite"/>
    </source>
</evidence>
<dbReference type="CDD" id="cd09647">
    <property type="entry name" value="Csm2_III-A"/>
    <property type="match status" value="1"/>
</dbReference>
<keyword evidence="9" id="KW-1185">Reference proteome</keyword>
<dbReference type="PDB" id="6MUS">
    <property type="method" value="EM"/>
    <property type="resolution" value="3.60 A"/>
    <property type="chains" value="B/J=1-186"/>
</dbReference>
<dbReference type="PDBsum" id="6IQW"/>
<dbReference type="GeneID" id="7017197"/>
<dbReference type="SMR" id="B6YWB9"/>
<evidence type="ECO:0000313" key="8">
    <source>
        <dbReference type="EMBL" id="ACJ16382.1"/>
    </source>
</evidence>
<organism evidence="8 9">
    <name type="scientific">Thermococcus onnurineus (strain NA1)</name>
    <dbReference type="NCBI Taxonomy" id="523850"/>
    <lineage>
        <taxon>Archaea</taxon>
        <taxon>Methanobacteriati</taxon>
        <taxon>Methanobacteriota</taxon>
        <taxon>Thermococci</taxon>
        <taxon>Thermococcales</taxon>
        <taxon>Thermococcaceae</taxon>
        <taxon>Thermococcus</taxon>
    </lineage>
</organism>
<dbReference type="HOGENOM" id="CLU_121766_0_0_2"/>
<dbReference type="eggNOG" id="arCOG06487">
    <property type="taxonomic scope" value="Archaea"/>
</dbReference>
<dbReference type="STRING" id="523850.TON_0894"/>
<keyword evidence="5" id="KW-0051">Antiviral defense</keyword>